<gene>
    <name evidence="4" type="ORF">KDL01_13020</name>
</gene>
<proteinExistence type="predicted"/>
<reference evidence="4" key="1">
    <citation type="submission" date="2021-04" db="EMBL/GenBank/DDBJ databases">
        <title>Genome based classification of Actinospica acidithermotolerans sp. nov., an actinobacterium isolated from an Indonesian hot spring.</title>
        <authorList>
            <person name="Kusuma A.B."/>
            <person name="Putra K.E."/>
            <person name="Nafisah S."/>
            <person name="Loh J."/>
            <person name="Nouioui I."/>
            <person name="Goodfellow M."/>
        </authorList>
    </citation>
    <scope>NUCLEOTIDE SEQUENCE</scope>
    <source>
        <strain evidence="4">CSCA 57</strain>
    </source>
</reference>
<keyword evidence="2" id="KW-0732">Signal</keyword>
<keyword evidence="5" id="KW-1185">Reference proteome</keyword>
<dbReference type="InterPro" id="IPR002860">
    <property type="entry name" value="BNR_rpt"/>
</dbReference>
<evidence type="ECO:0000256" key="2">
    <source>
        <dbReference type="SAM" id="SignalP"/>
    </source>
</evidence>
<dbReference type="PANTHER" id="PTHR43739:SF5">
    <property type="entry name" value="EXO-ALPHA-SIALIDASE"/>
    <property type="match status" value="1"/>
</dbReference>
<evidence type="ECO:0000256" key="1">
    <source>
        <dbReference type="ARBA" id="ARBA00022737"/>
    </source>
</evidence>
<dbReference type="Pfam" id="PF15902">
    <property type="entry name" value="Sortilin-Vps10"/>
    <property type="match status" value="2"/>
</dbReference>
<dbReference type="Gene3D" id="2.130.10.10">
    <property type="entry name" value="YVTN repeat-like/Quinoprotein amine dehydrogenase"/>
    <property type="match status" value="2"/>
</dbReference>
<evidence type="ECO:0000313" key="4">
    <source>
        <dbReference type="EMBL" id="MBR7834189.1"/>
    </source>
</evidence>
<dbReference type="EMBL" id="JAGSOG010000051">
    <property type="protein sequence ID" value="MBR7834189.1"/>
    <property type="molecule type" value="Genomic_DNA"/>
</dbReference>
<organism evidence="4 5">
    <name type="scientific">Actinospica durhamensis</name>
    <dbReference type="NCBI Taxonomy" id="1508375"/>
    <lineage>
        <taxon>Bacteria</taxon>
        <taxon>Bacillati</taxon>
        <taxon>Actinomycetota</taxon>
        <taxon>Actinomycetes</taxon>
        <taxon>Catenulisporales</taxon>
        <taxon>Actinospicaceae</taxon>
        <taxon>Actinospica</taxon>
    </lineage>
</organism>
<dbReference type="Proteomes" id="UP000675781">
    <property type="component" value="Unassembled WGS sequence"/>
</dbReference>
<evidence type="ECO:0000313" key="5">
    <source>
        <dbReference type="Proteomes" id="UP000675781"/>
    </source>
</evidence>
<evidence type="ECO:0000259" key="3">
    <source>
        <dbReference type="Pfam" id="PF15902"/>
    </source>
</evidence>
<feature type="domain" description="Sortilin N-terminal" evidence="3">
    <location>
        <begin position="597"/>
        <end position="714"/>
    </location>
</feature>
<sequence length="756" mass="79274">MRTSKKRAILACTAAGLLAAPLAIAPSASATSSSAGSGNGYVWNNVNVGAGGFITGVVYNPTQPGLAYLRTDIGGLYRWNASSKTWIPLLDSTSFQNWNELGVESVATDPIHPNVVWAAVGSYSESWNNGQPSAILRSDDYGRTWTSFSVPFENGSNDQGRDSGERLVVDPNDDNVLYFGTRNDGLWKSTDGGRTWAQDKSFPDLGSNSTNGLQFVTFDQTEKHRGTPTQHIVVGDADDSTLYETTDGGATWTTVSGGAGTLPIKAQFSGDGSLYVVYDQYTGPYWMGTGKLYKFAAGTTSRHGNGAVGAATDITPEGSSAWWGYDGLAVDPSNPDTVYVSTNDRWSPVDTIYRSTDGGSTWADVSASTSLNVASEPYLAWGAQPKFGWWIGTIAVDPFDSNHVVYGTGATLYGTDNMGALDSGGTVDFSSAAAKGVEETSVKALLVPNGPSDCKLISALGDLGGFCHTSLTQSPTDTFDATYSTGSGIAQDAKGDLIAFVGEGNNEAMGQYSTDGGKTWTQFTMPSSMSWGQGQVAVAADGSSIVWNPADGTTPVYSTDRGQTWTAVSGLPTGVAPVADPVNAKVYYAIDSSTGVLYRSTDGGETFASAATGLSAVSNDQLQTIPGHAGELYFAAQTGGLMHSTDGGTTWTQVDSADVSAAYAVGEGAAAPGTHNQTLYLVGTVDSVTGFYMSTDLGKHWTKINSDQQNFGWIPDIVGDPNHYGRVYVGTNGRGIETIDVSAQGQNQNNQGQNQK</sequence>
<feature type="signal peptide" evidence="2">
    <location>
        <begin position="1"/>
        <end position="30"/>
    </location>
</feature>
<dbReference type="InterPro" id="IPR031778">
    <property type="entry name" value="Sortilin_N"/>
</dbReference>
<protein>
    <submittedName>
        <fullName evidence="4">Xyloglucanase</fullName>
    </submittedName>
</protein>
<dbReference type="AlphaFoldDB" id="A0A941ESA2"/>
<dbReference type="Pfam" id="PF02012">
    <property type="entry name" value="BNR"/>
    <property type="match status" value="2"/>
</dbReference>
<dbReference type="PANTHER" id="PTHR43739">
    <property type="entry name" value="XYLOGLUCANASE (EUROFUNG)"/>
    <property type="match status" value="1"/>
</dbReference>
<comment type="caution">
    <text evidence="4">The sequence shown here is derived from an EMBL/GenBank/DDBJ whole genome shotgun (WGS) entry which is preliminary data.</text>
</comment>
<dbReference type="GO" id="GO:0010411">
    <property type="term" value="P:xyloglucan metabolic process"/>
    <property type="evidence" value="ECO:0007669"/>
    <property type="project" value="TreeGrafter"/>
</dbReference>
<dbReference type="SUPFAM" id="SSF110296">
    <property type="entry name" value="Oligoxyloglucan reducing end-specific cellobiohydrolase"/>
    <property type="match status" value="2"/>
</dbReference>
<keyword evidence="1" id="KW-0677">Repeat</keyword>
<dbReference type="InterPro" id="IPR015943">
    <property type="entry name" value="WD40/YVTN_repeat-like_dom_sf"/>
</dbReference>
<dbReference type="InterPro" id="IPR052025">
    <property type="entry name" value="Xyloglucanase_GH74"/>
</dbReference>
<feature type="domain" description="Sortilin N-terminal" evidence="3">
    <location>
        <begin position="134"/>
        <end position="259"/>
    </location>
</feature>
<name>A0A941ESA2_9ACTN</name>
<dbReference type="CDD" id="cd15482">
    <property type="entry name" value="Sialidase_non-viral"/>
    <property type="match status" value="2"/>
</dbReference>
<dbReference type="RefSeq" id="WP_212528710.1">
    <property type="nucleotide sequence ID" value="NZ_JAGSOG010000051.1"/>
</dbReference>
<accession>A0A941ESA2</accession>
<feature type="chain" id="PRO_5038059876" evidence="2">
    <location>
        <begin position="31"/>
        <end position="756"/>
    </location>
</feature>